<organism evidence="2 3">
    <name type="scientific">Dendrothele bispora (strain CBS 962.96)</name>
    <dbReference type="NCBI Taxonomy" id="1314807"/>
    <lineage>
        <taxon>Eukaryota</taxon>
        <taxon>Fungi</taxon>
        <taxon>Dikarya</taxon>
        <taxon>Basidiomycota</taxon>
        <taxon>Agaricomycotina</taxon>
        <taxon>Agaricomycetes</taxon>
        <taxon>Agaricomycetidae</taxon>
        <taxon>Agaricales</taxon>
        <taxon>Agaricales incertae sedis</taxon>
        <taxon>Dendrothele</taxon>
    </lineage>
</organism>
<gene>
    <name evidence="2" type="ORF">K435DRAFT_807835</name>
</gene>
<protein>
    <submittedName>
        <fullName evidence="2">Uncharacterized protein</fullName>
    </submittedName>
</protein>
<dbReference type="AlphaFoldDB" id="A0A4S8L3F8"/>
<evidence type="ECO:0000313" key="3">
    <source>
        <dbReference type="Proteomes" id="UP000297245"/>
    </source>
</evidence>
<accession>A0A4S8L3F8</accession>
<evidence type="ECO:0000313" key="2">
    <source>
        <dbReference type="EMBL" id="THU83009.1"/>
    </source>
</evidence>
<reference evidence="2 3" key="1">
    <citation type="journal article" date="2019" name="Nat. Ecol. Evol.">
        <title>Megaphylogeny resolves global patterns of mushroom evolution.</title>
        <authorList>
            <person name="Varga T."/>
            <person name="Krizsan K."/>
            <person name="Foldi C."/>
            <person name="Dima B."/>
            <person name="Sanchez-Garcia M."/>
            <person name="Sanchez-Ramirez S."/>
            <person name="Szollosi G.J."/>
            <person name="Szarkandi J.G."/>
            <person name="Papp V."/>
            <person name="Albert L."/>
            <person name="Andreopoulos W."/>
            <person name="Angelini C."/>
            <person name="Antonin V."/>
            <person name="Barry K.W."/>
            <person name="Bougher N.L."/>
            <person name="Buchanan P."/>
            <person name="Buyck B."/>
            <person name="Bense V."/>
            <person name="Catcheside P."/>
            <person name="Chovatia M."/>
            <person name="Cooper J."/>
            <person name="Damon W."/>
            <person name="Desjardin D."/>
            <person name="Finy P."/>
            <person name="Geml J."/>
            <person name="Haridas S."/>
            <person name="Hughes K."/>
            <person name="Justo A."/>
            <person name="Karasinski D."/>
            <person name="Kautmanova I."/>
            <person name="Kiss B."/>
            <person name="Kocsube S."/>
            <person name="Kotiranta H."/>
            <person name="LaButti K.M."/>
            <person name="Lechner B.E."/>
            <person name="Liimatainen K."/>
            <person name="Lipzen A."/>
            <person name="Lukacs Z."/>
            <person name="Mihaltcheva S."/>
            <person name="Morgado L.N."/>
            <person name="Niskanen T."/>
            <person name="Noordeloos M.E."/>
            <person name="Ohm R.A."/>
            <person name="Ortiz-Santana B."/>
            <person name="Ovrebo C."/>
            <person name="Racz N."/>
            <person name="Riley R."/>
            <person name="Savchenko A."/>
            <person name="Shiryaev A."/>
            <person name="Soop K."/>
            <person name="Spirin V."/>
            <person name="Szebenyi C."/>
            <person name="Tomsovsky M."/>
            <person name="Tulloss R.E."/>
            <person name="Uehling J."/>
            <person name="Grigoriev I.V."/>
            <person name="Vagvolgyi C."/>
            <person name="Papp T."/>
            <person name="Martin F.M."/>
            <person name="Miettinen O."/>
            <person name="Hibbett D.S."/>
            <person name="Nagy L.G."/>
        </authorList>
    </citation>
    <scope>NUCLEOTIDE SEQUENCE [LARGE SCALE GENOMIC DNA]</scope>
    <source>
        <strain evidence="2 3">CBS 962.96</strain>
    </source>
</reference>
<proteinExistence type="predicted"/>
<keyword evidence="3" id="KW-1185">Reference proteome</keyword>
<feature type="region of interest" description="Disordered" evidence="1">
    <location>
        <begin position="130"/>
        <end position="153"/>
    </location>
</feature>
<name>A0A4S8L3F8_DENBC</name>
<sequence>MLEIEDKNVLNDINQGFGNRAVEGIMKKNLSMSLEVQMMARIDCPLTQLGIDEKSIDGKAYGSWKHKPMSSLNNNELRPLYCVSMDIVFQIVMVETGVEDKQHQTSLRVGYDSSLGNRFVARHFTRSHTPEASPWEASQLAASREASAERVVK</sequence>
<dbReference type="Proteomes" id="UP000297245">
    <property type="component" value="Unassembled WGS sequence"/>
</dbReference>
<dbReference type="EMBL" id="ML179692">
    <property type="protein sequence ID" value="THU83009.1"/>
    <property type="molecule type" value="Genomic_DNA"/>
</dbReference>
<evidence type="ECO:0000256" key="1">
    <source>
        <dbReference type="SAM" id="MobiDB-lite"/>
    </source>
</evidence>